<dbReference type="CDD" id="cd00403">
    <property type="entry name" value="Ribosomal_L1"/>
    <property type="match status" value="1"/>
</dbReference>
<evidence type="ECO:0000313" key="6">
    <source>
        <dbReference type="Proteomes" id="UP001642360"/>
    </source>
</evidence>
<keyword evidence="6" id="KW-1185">Reference proteome</keyword>
<evidence type="ECO:0000256" key="4">
    <source>
        <dbReference type="ARBA" id="ARBA00082680"/>
    </source>
</evidence>
<dbReference type="Pfam" id="PF00687">
    <property type="entry name" value="Ribosomal_L1"/>
    <property type="match status" value="1"/>
</dbReference>
<evidence type="ECO:0000313" key="5">
    <source>
        <dbReference type="EMBL" id="CAK9168379.1"/>
    </source>
</evidence>
<accession>A0ABC8TG06</accession>
<proteinExistence type="inferred from homology"/>
<reference evidence="5 6" key="1">
    <citation type="submission" date="2024-02" db="EMBL/GenBank/DDBJ databases">
        <authorList>
            <person name="Vignale AGUSTIN F."/>
            <person name="Sosa J E."/>
            <person name="Modenutti C."/>
        </authorList>
    </citation>
    <scope>NUCLEOTIDE SEQUENCE [LARGE SCALE GENOMIC DNA]</scope>
</reference>
<dbReference type="Proteomes" id="UP001642360">
    <property type="component" value="Unassembled WGS sequence"/>
</dbReference>
<gene>
    <name evidence="5" type="ORF">ILEXP_LOCUS37758</name>
</gene>
<keyword evidence="3" id="KW-0687">Ribonucleoprotein</keyword>
<sequence>MKKSVFEGAGCHLMFPIAIGGFVHACSLTNVLSSPMSLSGHWSSLVAGLVQHMLLRSIQEKHWAFQAVNERRCLTGKLQGREREARIGAPDSGGDLDAQGSNRFERIHQKEVLFGLLKAYVTSALNGSASLPHGTGKAFRVAVFAEGAAADEARAAGADVVGGQELIEGIKNGTVKVDFDKCIATHQIMPLVGKQISKVLRRLTPNAKNGTVTNDISRVVREARRNIDFKKDKSAIVHVGLGKVTFPEEALRENVGAFVNALLLAKPAGLKKRIGPRHIYFCLRLTEEEVSNIGGEFGVYVIVK</sequence>
<dbReference type="GO" id="GO:1990904">
    <property type="term" value="C:ribonucleoprotein complex"/>
    <property type="evidence" value="ECO:0007669"/>
    <property type="project" value="UniProtKB-KW"/>
</dbReference>
<dbReference type="PANTHER" id="PTHR36427">
    <property type="entry name" value="54S RIBOSOMAL PROTEIN L1, MITOCHONDRIAL"/>
    <property type="match status" value="1"/>
</dbReference>
<dbReference type="PANTHER" id="PTHR36427:SF4">
    <property type="entry name" value="RIBOSOMAL PROTEIN L1P_L10E FAMILY"/>
    <property type="match status" value="1"/>
</dbReference>
<name>A0ABC8TG06_9AQUA</name>
<dbReference type="GO" id="GO:0005840">
    <property type="term" value="C:ribosome"/>
    <property type="evidence" value="ECO:0007669"/>
    <property type="project" value="UniProtKB-KW"/>
</dbReference>
<keyword evidence="2" id="KW-0689">Ribosomal protein</keyword>
<dbReference type="InterPro" id="IPR028364">
    <property type="entry name" value="Ribosomal_uL1/biogenesis"/>
</dbReference>
<dbReference type="InterPro" id="IPR023674">
    <property type="entry name" value="Ribosomal_uL1-like"/>
</dbReference>
<dbReference type="AlphaFoldDB" id="A0ABC8TG06"/>
<dbReference type="FunFam" id="3.40.50.790:FF:000001">
    <property type="entry name" value="50S ribosomal protein L1"/>
    <property type="match status" value="1"/>
</dbReference>
<dbReference type="InterPro" id="IPR016095">
    <property type="entry name" value="Ribosomal_uL1_3-a/b-sand"/>
</dbReference>
<protein>
    <recommendedName>
        <fullName evidence="4">CL1</fullName>
    </recommendedName>
</protein>
<evidence type="ECO:0000256" key="1">
    <source>
        <dbReference type="ARBA" id="ARBA00010531"/>
    </source>
</evidence>
<comment type="caution">
    <text evidence="5">The sequence shown here is derived from an EMBL/GenBank/DDBJ whole genome shotgun (WGS) entry which is preliminary data.</text>
</comment>
<evidence type="ECO:0000256" key="2">
    <source>
        <dbReference type="ARBA" id="ARBA00022980"/>
    </source>
</evidence>
<dbReference type="Gene3D" id="3.30.190.20">
    <property type="match status" value="1"/>
</dbReference>
<organism evidence="5 6">
    <name type="scientific">Ilex paraguariensis</name>
    <name type="common">yerba mate</name>
    <dbReference type="NCBI Taxonomy" id="185542"/>
    <lineage>
        <taxon>Eukaryota</taxon>
        <taxon>Viridiplantae</taxon>
        <taxon>Streptophyta</taxon>
        <taxon>Embryophyta</taxon>
        <taxon>Tracheophyta</taxon>
        <taxon>Spermatophyta</taxon>
        <taxon>Magnoliopsida</taxon>
        <taxon>eudicotyledons</taxon>
        <taxon>Gunneridae</taxon>
        <taxon>Pentapetalae</taxon>
        <taxon>asterids</taxon>
        <taxon>campanulids</taxon>
        <taxon>Aquifoliales</taxon>
        <taxon>Aquifoliaceae</taxon>
        <taxon>Ilex</taxon>
    </lineage>
</organism>
<comment type="similarity">
    <text evidence="1">Belongs to the universal ribosomal protein uL1 family.</text>
</comment>
<evidence type="ECO:0000256" key="3">
    <source>
        <dbReference type="ARBA" id="ARBA00023274"/>
    </source>
</evidence>
<dbReference type="SUPFAM" id="SSF56808">
    <property type="entry name" value="Ribosomal protein L1"/>
    <property type="match status" value="1"/>
</dbReference>
<dbReference type="Gene3D" id="3.40.50.790">
    <property type="match status" value="1"/>
</dbReference>
<dbReference type="EMBL" id="CAUOFW020005057">
    <property type="protein sequence ID" value="CAK9168379.1"/>
    <property type="molecule type" value="Genomic_DNA"/>
</dbReference>